<reference evidence="1 2" key="1">
    <citation type="submission" date="2024-01" db="EMBL/GenBank/DDBJ databases">
        <title>The genomes of 5 underutilized Papilionoideae crops provide insights into root nodulation and disease resistanc.</title>
        <authorList>
            <person name="Yuan L."/>
        </authorList>
    </citation>
    <scope>NUCLEOTIDE SEQUENCE [LARGE SCALE GENOMIC DNA]</scope>
    <source>
        <strain evidence="1">ZHUSHIDOU_FW_LH</strain>
        <tissue evidence="1">Leaf</tissue>
    </source>
</reference>
<dbReference type="PANTHER" id="PTHR33116">
    <property type="entry name" value="REVERSE TRANSCRIPTASE ZINC-BINDING DOMAIN-CONTAINING PROTEIN-RELATED-RELATED"/>
    <property type="match status" value="1"/>
</dbReference>
<organism evidence="1 2">
    <name type="scientific">Crotalaria pallida</name>
    <name type="common">Smooth rattlebox</name>
    <name type="synonym">Crotalaria striata</name>
    <dbReference type="NCBI Taxonomy" id="3830"/>
    <lineage>
        <taxon>Eukaryota</taxon>
        <taxon>Viridiplantae</taxon>
        <taxon>Streptophyta</taxon>
        <taxon>Embryophyta</taxon>
        <taxon>Tracheophyta</taxon>
        <taxon>Spermatophyta</taxon>
        <taxon>Magnoliopsida</taxon>
        <taxon>eudicotyledons</taxon>
        <taxon>Gunneridae</taxon>
        <taxon>Pentapetalae</taxon>
        <taxon>rosids</taxon>
        <taxon>fabids</taxon>
        <taxon>Fabales</taxon>
        <taxon>Fabaceae</taxon>
        <taxon>Papilionoideae</taxon>
        <taxon>50 kb inversion clade</taxon>
        <taxon>genistoids sensu lato</taxon>
        <taxon>core genistoids</taxon>
        <taxon>Crotalarieae</taxon>
        <taxon>Crotalaria</taxon>
    </lineage>
</organism>
<evidence type="ECO:0008006" key="3">
    <source>
        <dbReference type="Google" id="ProtNLM"/>
    </source>
</evidence>
<dbReference type="Proteomes" id="UP001372338">
    <property type="component" value="Unassembled WGS sequence"/>
</dbReference>
<proteinExistence type="predicted"/>
<dbReference type="PANTHER" id="PTHR33116:SF78">
    <property type="entry name" value="OS12G0587133 PROTEIN"/>
    <property type="match status" value="1"/>
</dbReference>
<protein>
    <recommendedName>
        <fullName evidence="3">Reverse transcriptase</fullName>
    </recommendedName>
</protein>
<comment type="caution">
    <text evidence="1">The sequence shown here is derived from an EMBL/GenBank/DDBJ whole genome shotgun (WGS) entry which is preliminary data.</text>
</comment>
<gene>
    <name evidence="1" type="ORF">RIF29_34020</name>
</gene>
<dbReference type="AlphaFoldDB" id="A0AAN9HT52"/>
<evidence type="ECO:0000313" key="2">
    <source>
        <dbReference type="Proteomes" id="UP001372338"/>
    </source>
</evidence>
<dbReference type="EMBL" id="JAYWIO010000007">
    <property type="protein sequence ID" value="KAK7251105.1"/>
    <property type="molecule type" value="Genomic_DNA"/>
</dbReference>
<evidence type="ECO:0000313" key="1">
    <source>
        <dbReference type="EMBL" id="KAK7251105.1"/>
    </source>
</evidence>
<keyword evidence="2" id="KW-1185">Reference proteome</keyword>
<accession>A0AAN9HT52</accession>
<name>A0AAN9HT52_CROPI</name>
<sequence length="280" mass="31761">MEKLDIMISESVTDGGWKPVQISKGGPKISHLFFTDDYLLFMKAKASQVRHAFNIIQKFCRASGLKLALFNSVVTALPVYPMQVYWLPRTICNSLDVAVRNFLWGKNTSNNRGFSWVGWDKIACPKSMGGLGIRKSRLANISLLRKLIRNLIHDKQKLWVQILSHKYLGSASVLQARNRSGVSYTWRSICKVVTALKDGFRIRLGGGDVSFWYDKWIDEGPLYLHIPFVDIQDSLVTVRDIVEDGIWRLDKLVTMFQVPFAEKIQAIPVNTSGPLEDTVV</sequence>